<protein>
    <submittedName>
        <fullName evidence="1">Uncharacterized protein</fullName>
    </submittedName>
</protein>
<dbReference type="Proteomes" id="UP000568273">
    <property type="component" value="Unassembled WGS sequence"/>
</dbReference>
<name>A0A848R837_9FIRM</name>
<accession>A0A848R837</accession>
<comment type="caution">
    <text evidence="1">The sequence shown here is derived from an EMBL/GenBank/DDBJ whole genome shotgun (WGS) entry which is preliminary data.</text>
</comment>
<evidence type="ECO:0000313" key="2">
    <source>
        <dbReference type="Proteomes" id="UP000568273"/>
    </source>
</evidence>
<keyword evidence="2" id="KW-1185">Reference proteome</keyword>
<reference evidence="1" key="1">
    <citation type="submission" date="2020-04" db="EMBL/GenBank/DDBJ databases">
        <title>Peptoniphilus sp. nov. isolated from swine feces.</title>
        <authorList>
            <person name="Ryu S.W."/>
        </authorList>
    </citation>
    <scope>NUCLEOTIDE SEQUENCE [LARGE SCALE GENOMIC DNA]</scope>
    <source>
        <strain evidence="1">AGMB00490</strain>
    </source>
</reference>
<proteinExistence type="predicted"/>
<gene>
    <name evidence="1" type="ORF">HKO22_06895</name>
</gene>
<dbReference type="RefSeq" id="WP_169969491.1">
    <property type="nucleotide sequence ID" value="NZ_JABDSR010000008.1"/>
</dbReference>
<sequence>MIVDLQKIKSDVLQDIANRYKNSNCGSLEILELIETTALDTTILVLQKYQEELNKE</sequence>
<dbReference type="EMBL" id="JABDSR010000008">
    <property type="protein sequence ID" value="NMW85457.1"/>
    <property type="molecule type" value="Genomic_DNA"/>
</dbReference>
<evidence type="ECO:0000313" key="1">
    <source>
        <dbReference type="EMBL" id="NMW85457.1"/>
    </source>
</evidence>
<dbReference type="AlphaFoldDB" id="A0A848R837"/>
<organism evidence="1 2">
    <name type="scientific">Peptoniphilus faecalis</name>
    <dbReference type="NCBI Taxonomy" id="2731255"/>
    <lineage>
        <taxon>Bacteria</taxon>
        <taxon>Bacillati</taxon>
        <taxon>Bacillota</taxon>
        <taxon>Tissierellia</taxon>
        <taxon>Tissierellales</taxon>
        <taxon>Peptoniphilaceae</taxon>
        <taxon>Peptoniphilus</taxon>
    </lineage>
</organism>